<accession>A0ABN1BNC6</accession>
<protein>
    <recommendedName>
        <fullName evidence="3">Tail assembly chaperone</fullName>
    </recommendedName>
</protein>
<proteinExistence type="predicted"/>
<name>A0ABN1BNC6_9ACTN</name>
<gene>
    <name evidence="1" type="ORF">GCM10010361_78950</name>
</gene>
<organism evidence="1 2">
    <name type="scientific">Streptomyces olivaceiscleroticus</name>
    <dbReference type="NCBI Taxonomy" id="68245"/>
    <lineage>
        <taxon>Bacteria</taxon>
        <taxon>Bacillati</taxon>
        <taxon>Actinomycetota</taxon>
        <taxon>Actinomycetes</taxon>
        <taxon>Kitasatosporales</taxon>
        <taxon>Streptomycetaceae</taxon>
        <taxon>Streptomyces</taxon>
    </lineage>
</organism>
<dbReference type="Proteomes" id="UP001500909">
    <property type="component" value="Unassembled WGS sequence"/>
</dbReference>
<sequence length="179" mass="19543">MTSTNSPDAQWAKLAKRLDTIKPAIGTFTFCADQDLRLRLAQAKADAADADAAYKTLSAADEATQQMYKLRAEAAQTELAEAQKAFDKVAIVLRFKALPRPELEALQNAHPAGEEQEAKGEDYEMDTFAPALISAASMDGMPVEYARHALDTWGAAEAQQLWQAAWGIQQRTRTDLGKG</sequence>
<keyword evidence="2" id="KW-1185">Reference proteome</keyword>
<evidence type="ECO:0000313" key="2">
    <source>
        <dbReference type="Proteomes" id="UP001500909"/>
    </source>
</evidence>
<reference evidence="1 2" key="1">
    <citation type="journal article" date="2019" name="Int. J. Syst. Evol. Microbiol.">
        <title>The Global Catalogue of Microorganisms (GCM) 10K type strain sequencing project: providing services to taxonomists for standard genome sequencing and annotation.</title>
        <authorList>
            <consortium name="The Broad Institute Genomics Platform"/>
            <consortium name="The Broad Institute Genome Sequencing Center for Infectious Disease"/>
            <person name="Wu L."/>
            <person name="Ma J."/>
        </authorList>
    </citation>
    <scope>NUCLEOTIDE SEQUENCE [LARGE SCALE GENOMIC DNA]</scope>
    <source>
        <strain evidence="1 2">JCM 4805</strain>
    </source>
</reference>
<dbReference type="EMBL" id="BAAABY010000070">
    <property type="protein sequence ID" value="GAA0501549.1"/>
    <property type="molecule type" value="Genomic_DNA"/>
</dbReference>
<evidence type="ECO:0008006" key="3">
    <source>
        <dbReference type="Google" id="ProtNLM"/>
    </source>
</evidence>
<comment type="caution">
    <text evidence="1">The sequence shown here is derived from an EMBL/GenBank/DDBJ whole genome shotgun (WGS) entry which is preliminary data.</text>
</comment>
<evidence type="ECO:0000313" key="1">
    <source>
        <dbReference type="EMBL" id="GAA0501549.1"/>
    </source>
</evidence>
<dbReference type="RefSeq" id="WP_346100574.1">
    <property type="nucleotide sequence ID" value="NZ_BAAABY010000070.1"/>
</dbReference>